<keyword evidence="3" id="KW-1185">Reference proteome</keyword>
<dbReference type="Proteomes" id="UP000237319">
    <property type="component" value="Unassembled WGS sequence"/>
</dbReference>
<sequence>MQKGHIFIVIIISLIITLINLRYLSNASIAMKRKLKGPVPLECSFI</sequence>
<dbReference type="AlphaFoldDB" id="A0A2S5D3I2"/>
<evidence type="ECO:0000256" key="1">
    <source>
        <dbReference type="SAM" id="Phobius"/>
    </source>
</evidence>
<accession>A0A2S5D3I2</accession>
<evidence type="ECO:0000313" key="3">
    <source>
        <dbReference type="Proteomes" id="UP000237319"/>
    </source>
</evidence>
<feature type="transmembrane region" description="Helical" evidence="1">
    <location>
        <begin position="6"/>
        <end position="24"/>
    </location>
</feature>
<protein>
    <submittedName>
        <fullName evidence="2">Uncharacterized protein</fullName>
    </submittedName>
</protein>
<proteinExistence type="predicted"/>
<evidence type="ECO:0000313" key="2">
    <source>
        <dbReference type="EMBL" id="POZ57613.1"/>
    </source>
</evidence>
<reference evidence="2 3" key="1">
    <citation type="submission" date="2017-11" db="EMBL/GenBank/DDBJ databases">
        <title>Genome sequence of Lysinibacillus sphaericus, a lignin-degrading bacteria isolated from municipal solid waste soil.</title>
        <authorList>
            <person name="Persinoti G.F."/>
            <person name="Paixao D.A."/>
            <person name="Bugg T.D."/>
            <person name="Squina F.M."/>
        </authorList>
    </citation>
    <scope>NUCLEOTIDE SEQUENCE [LARGE SCALE GENOMIC DNA]</scope>
    <source>
        <strain evidence="2 3">A1</strain>
    </source>
</reference>
<gene>
    <name evidence="2" type="ORF">LYSIN_02397</name>
</gene>
<name>A0A2S5D3I2_LYSSH</name>
<keyword evidence="1" id="KW-0812">Transmembrane</keyword>
<organism evidence="2 3">
    <name type="scientific">Lysinibacillus sphaericus</name>
    <name type="common">Bacillus sphaericus</name>
    <dbReference type="NCBI Taxonomy" id="1421"/>
    <lineage>
        <taxon>Bacteria</taxon>
        <taxon>Bacillati</taxon>
        <taxon>Bacillota</taxon>
        <taxon>Bacilli</taxon>
        <taxon>Bacillales</taxon>
        <taxon>Bacillaceae</taxon>
        <taxon>Lysinibacillus</taxon>
    </lineage>
</organism>
<dbReference type="EMBL" id="PGLV01000001">
    <property type="protein sequence ID" value="POZ57613.1"/>
    <property type="molecule type" value="Genomic_DNA"/>
</dbReference>
<keyword evidence="1" id="KW-0472">Membrane</keyword>
<comment type="caution">
    <text evidence="2">The sequence shown here is derived from an EMBL/GenBank/DDBJ whole genome shotgun (WGS) entry which is preliminary data.</text>
</comment>
<keyword evidence="1" id="KW-1133">Transmembrane helix</keyword>